<evidence type="ECO:0008006" key="4">
    <source>
        <dbReference type="Google" id="ProtNLM"/>
    </source>
</evidence>
<proteinExistence type="predicted"/>
<feature type="compositionally biased region" description="Low complexity" evidence="1">
    <location>
        <begin position="50"/>
        <end position="63"/>
    </location>
</feature>
<feature type="compositionally biased region" description="Basic and acidic residues" evidence="1">
    <location>
        <begin position="25"/>
        <end position="44"/>
    </location>
</feature>
<comment type="caution">
    <text evidence="2">The sequence shown here is derived from an EMBL/GenBank/DDBJ whole genome shotgun (WGS) entry which is preliminary data.</text>
</comment>
<reference evidence="2 3" key="1">
    <citation type="submission" date="2017-08" db="EMBL/GenBank/DDBJ databases">
        <title>Draft genome sequences of 64 type strains of genus Staph aureus.</title>
        <authorList>
            <person name="Cole K."/>
            <person name="Golubchik T."/>
            <person name="Russell J."/>
            <person name="Foster D."/>
            <person name="Llewelyn M."/>
            <person name="Wilson D."/>
            <person name="Crook D."/>
            <person name="Paul J."/>
        </authorList>
    </citation>
    <scope>NUCLEOTIDE SEQUENCE [LARGE SCALE GENOMIC DNA]</scope>
    <source>
        <strain evidence="2 3">DSM 29875</strain>
    </source>
</reference>
<dbReference type="Proteomes" id="UP000242712">
    <property type="component" value="Unassembled WGS sequence"/>
</dbReference>
<dbReference type="PROSITE" id="PS51257">
    <property type="entry name" value="PROKAR_LIPOPROTEIN"/>
    <property type="match status" value="1"/>
</dbReference>
<accession>A0A2K4FAM4</accession>
<dbReference type="EMBL" id="PPPX01000016">
    <property type="protein sequence ID" value="POA08394.1"/>
    <property type="molecule type" value="Genomic_DNA"/>
</dbReference>
<gene>
    <name evidence="2" type="ORF">CD039_09945</name>
</gene>
<dbReference type="AlphaFoldDB" id="A0A2K4FAM4"/>
<protein>
    <recommendedName>
        <fullName evidence="4">Lipoprotein</fullName>
    </recommendedName>
</protein>
<dbReference type="OrthoDB" id="2413335at2"/>
<feature type="compositionally biased region" description="Acidic residues" evidence="1">
    <location>
        <begin position="69"/>
        <end position="83"/>
    </location>
</feature>
<organism evidence="2 3">
    <name type="scientific">Staphylococcus argensis</name>
    <dbReference type="NCBI Taxonomy" id="1607738"/>
    <lineage>
        <taxon>Bacteria</taxon>
        <taxon>Bacillati</taxon>
        <taxon>Bacillota</taxon>
        <taxon>Bacilli</taxon>
        <taxon>Bacillales</taxon>
        <taxon>Staphylococcaceae</taxon>
        <taxon>Staphylococcus</taxon>
    </lineage>
</organism>
<evidence type="ECO:0000256" key="1">
    <source>
        <dbReference type="SAM" id="MobiDB-lite"/>
    </source>
</evidence>
<evidence type="ECO:0000313" key="2">
    <source>
        <dbReference type="EMBL" id="POA08394.1"/>
    </source>
</evidence>
<dbReference type="GeneID" id="98298664"/>
<keyword evidence="3" id="KW-1185">Reference proteome</keyword>
<dbReference type="RefSeq" id="WP_103372180.1">
    <property type="nucleotide sequence ID" value="NZ_CBCRVO010000002.1"/>
</dbReference>
<sequence>MKLKALWTIGLSSVLLLSACGNNSDENRKDDKENETSERTDKKSNKSKQQTENNQSEQQTNDNEQNHSEDDESNPNQEFENEDPNNNAENSDQVAENNEPISIDEAKAIAYKADDVQSLTTDENKLIYNQDRSTDNEIFIETPFGGINGSVKNYAIVNKYTGEIVDSGGAITSPDGFIDDKDGYVNKDIYNTTTDFYNTFVYKEGMPVYETSSEDVPSDQYKEVFDLVNDYSKAQIEKEKQTSN</sequence>
<evidence type="ECO:0000313" key="3">
    <source>
        <dbReference type="Proteomes" id="UP000242712"/>
    </source>
</evidence>
<feature type="compositionally biased region" description="Polar residues" evidence="1">
    <location>
        <begin position="84"/>
        <end position="96"/>
    </location>
</feature>
<feature type="region of interest" description="Disordered" evidence="1">
    <location>
        <begin position="18"/>
        <end position="96"/>
    </location>
</feature>
<name>A0A2K4FAM4_9STAP</name>